<dbReference type="Proteomes" id="UP000191154">
    <property type="component" value="Unassembled WGS sequence"/>
</dbReference>
<keyword evidence="1" id="KW-0282">Flagellum</keyword>
<dbReference type="AlphaFoldDB" id="A0A1S8NIC5"/>
<dbReference type="Pfam" id="PF06289">
    <property type="entry name" value="FlbD"/>
    <property type="match status" value="1"/>
</dbReference>
<organism evidence="1 2">
    <name type="scientific">Clostridium saccharobutylicum</name>
    <dbReference type="NCBI Taxonomy" id="169679"/>
    <lineage>
        <taxon>Bacteria</taxon>
        <taxon>Bacillati</taxon>
        <taxon>Bacillota</taxon>
        <taxon>Clostridia</taxon>
        <taxon>Eubacteriales</taxon>
        <taxon>Clostridiaceae</taxon>
        <taxon>Clostridium</taxon>
    </lineage>
</organism>
<gene>
    <name evidence="1" type="ORF">CLOSAC_05050</name>
</gene>
<dbReference type="EMBL" id="LZYZ01000001">
    <property type="protein sequence ID" value="OOM16234.1"/>
    <property type="molecule type" value="Genomic_DNA"/>
</dbReference>
<comment type="caution">
    <text evidence="1">The sequence shown here is derived from an EMBL/GenBank/DDBJ whole genome shotgun (WGS) entry which is preliminary data.</text>
</comment>
<accession>A0A1S8NIC5</accession>
<evidence type="ECO:0000313" key="1">
    <source>
        <dbReference type="EMBL" id="OOM16234.1"/>
    </source>
</evidence>
<name>A0A1S8NIC5_CLOSA</name>
<dbReference type="PANTHER" id="PTHR39185">
    <property type="entry name" value="SWARMING MOTILITY PROTEIN SWRD"/>
    <property type="match status" value="1"/>
</dbReference>
<proteinExistence type="predicted"/>
<sequence>MVDFGIREGEDFMIRVTGMDKKRFMLNADHIEKIEEMPETIITLTNGKKYIVLESIEDVRNSVLEYKHKIFTYDI</sequence>
<dbReference type="InterPro" id="IPR009384">
    <property type="entry name" value="SwrD-like"/>
</dbReference>
<reference evidence="1 2" key="1">
    <citation type="submission" date="2016-05" db="EMBL/GenBank/DDBJ databases">
        <title>Microbial solvent formation.</title>
        <authorList>
            <person name="Poehlein A."/>
            <person name="Montoya Solano J.D."/>
            <person name="Flitsch S."/>
            <person name="Krabben P."/>
            <person name="Duerre P."/>
            <person name="Daniel R."/>
        </authorList>
    </citation>
    <scope>NUCLEOTIDE SEQUENCE [LARGE SCALE GENOMIC DNA]</scope>
    <source>
        <strain evidence="1 2">L1-8</strain>
    </source>
</reference>
<keyword evidence="1" id="KW-0966">Cell projection</keyword>
<dbReference type="PANTHER" id="PTHR39185:SF1">
    <property type="entry name" value="SWARMING MOTILITY PROTEIN SWRD"/>
    <property type="match status" value="1"/>
</dbReference>
<protein>
    <submittedName>
        <fullName evidence="1">Flagellar protein FlbD</fullName>
    </submittedName>
</protein>
<evidence type="ECO:0000313" key="2">
    <source>
        <dbReference type="Proteomes" id="UP000191154"/>
    </source>
</evidence>
<keyword evidence="1" id="KW-0969">Cilium</keyword>
<dbReference type="STRING" id="169679.CSACC_39040"/>